<dbReference type="Proteomes" id="UP000255050">
    <property type="component" value="Unassembled WGS sequence"/>
</dbReference>
<protein>
    <submittedName>
        <fullName evidence="1">Maltoporin</fullName>
    </submittedName>
</protein>
<accession>A0A7H4LU43</accession>
<reference evidence="1 2" key="1">
    <citation type="submission" date="2018-06" db="EMBL/GenBank/DDBJ databases">
        <authorList>
            <consortium name="Pathogen Informatics"/>
            <person name="Doyle S."/>
        </authorList>
    </citation>
    <scope>NUCLEOTIDE SEQUENCE [LARGE SCALE GENOMIC DNA]</scope>
    <source>
        <strain evidence="1 2">NCTC11694</strain>
    </source>
</reference>
<evidence type="ECO:0000313" key="2">
    <source>
        <dbReference type="Proteomes" id="UP000255050"/>
    </source>
</evidence>
<name>A0A7H4LU43_9ENTR</name>
<dbReference type="AlphaFoldDB" id="A0A7H4LU43"/>
<dbReference type="EMBL" id="UGJR01000002">
    <property type="protein sequence ID" value="STR39669.1"/>
    <property type="molecule type" value="Genomic_DNA"/>
</dbReference>
<comment type="caution">
    <text evidence="1">The sequence shown here is derived from an EMBL/GenBank/DDBJ whole genome shotgun (WGS) entry which is preliminary data.</text>
</comment>
<gene>
    <name evidence="1" type="ORF">NCTC11694_00812</name>
</gene>
<evidence type="ECO:0000313" key="1">
    <source>
        <dbReference type="EMBL" id="STR39669.1"/>
    </source>
</evidence>
<sequence>MFAHRSDEVNLKKAYVGVTNVLESNPMPNRSRP</sequence>
<organism evidence="1 2">
    <name type="scientific">Klebsiella michiganensis</name>
    <dbReference type="NCBI Taxonomy" id="1134687"/>
    <lineage>
        <taxon>Bacteria</taxon>
        <taxon>Pseudomonadati</taxon>
        <taxon>Pseudomonadota</taxon>
        <taxon>Gammaproteobacteria</taxon>
        <taxon>Enterobacterales</taxon>
        <taxon>Enterobacteriaceae</taxon>
        <taxon>Klebsiella/Raoultella group</taxon>
        <taxon>Klebsiella</taxon>
    </lineage>
</organism>
<proteinExistence type="predicted"/>